<evidence type="ECO:0000313" key="1">
    <source>
        <dbReference type="EMBL" id="KIM46360.1"/>
    </source>
</evidence>
<name>A0A0C3CC38_HEBCY</name>
<proteinExistence type="predicted"/>
<dbReference type="Proteomes" id="UP000053424">
    <property type="component" value="Unassembled WGS sequence"/>
</dbReference>
<keyword evidence="2" id="KW-1185">Reference proteome</keyword>
<reference evidence="1 2" key="1">
    <citation type="submission" date="2014-04" db="EMBL/GenBank/DDBJ databases">
        <authorList>
            <consortium name="DOE Joint Genome Institute"/>
            <person name="Kuo A."/>
            <person name="Gay G."/>
            <person name="Dore J."/>
            <person name="Kohler A."/>
            <person name="Nagy L.G."/>
            <person name="Floudas D."/>
            <person name="Copeland A."/>
            <person name="Barry K.W."/>
            <person name="Cichocki N."/>
            <person name="Veneault-Fourrey C."/>
            <person name="LaButti K."/>
            <person name="Lindquist E.A."/>
            <person name="Lipzen A."/>
            <person name="Lundell T."/>
            <person name="Morin E."/>
            <person name="Murat C."/>
            <person name="Sun H."/>
            <person name="Tunlid A."/>
            <person name="Henrissat B."/>
            <person name="Grigoriev I.V."/>
            <person name="Hibbett D.S."/>
            <person name="Martin F."/>
            <person name="Nordberg H.P."/>
            <person name="Cantor M.N."/>
            <person name="Hua S.X."/>
        </authorList>
    </citation>
    <scope>NUCLEOTIDE SEQUENCE [LARGE SCALE GENOMIC DNA]</scope>
    <source>
        <strain evidence="2">h7</strain>
    </source>
</reference>
<evidence type="ECO:0000313" key="2">
    <source>
        <dbReference type="Proteomes" id="UP000053424"/>
    </source>
</evidence>
<reference evidence="2" key="2">
    <citation type="submission" date="2015-01" db="EMBL/GenBank/DDBJ databases">
        <title>Evolutionary Origins and Diversification of the Mycorrhizal Mutualists.</title>
        <authorList>
            <consortium name="DOE Joint Genome Institute"/>
            <consortium name="Mycorrhizal Genomics Consortium"/>
            <person name="Kohler A."/>
            <person name="Kuo A."/>
            <person name="Nagy L.G."/>
            <person name="Floudas D."/>
            <person name="Copeland A."/>
            <person name="Barry K.W."/>
            <person name="Cichocki N."/>
            <person name="Veneault-Fourrey C."/>
            <person name="LaButti K."/>
            <person name="Lindquist E.A."/>
            <person name="Lipzen A."/>
            <person name="Lundell T."/>
            <person name="Morin E."/>
            <person name="Murat C."/>
            <person name="Riley R."/>
            <person name="Ohm R."/>
            <person name="Sun H."/>
            <person name="Tunlid A."/>
            <person name="Henrissat B."/>
            <person name="Grigoriev I.V."/>
            <person name="Hibbett D.S."/>
            <person name="Martin F."/>
        </authorList>
    </citation>
    <scope>NUCLEOTIDE SEQUENCE [LARGE SCALE GENOMIC DNA]</scope>
    <source>
        <strain evidence="2">h7</strain>
    </source>
</reference>
<accession>A0A0C3CC38</accession>
<dbReference type="AlphaFoldDB" id="A0A0C3CC38"/>
<dbReference type="EMBL" id="KN831771">
    <property type="protein sequence ID" value="KIM46360.1"/>
    <property type="molecule type" value="Genomic_DNA"/>
</dbReference>
<protein>
    <submittedName>
        <fullName evidence="1">Uncharacterized protein</fullName>
    </submittedName>
</protein>
<gene>
    <name evidence="1" type="ORF">M413DRAFT_441452</name>
</gene>
<organism evidence="1 2">
    <name type="scientific">Hebeloma cylindrosporum</name>
    <dbReference type="NCBI Taxonomy" id="76867"/>
    <lineage>
        <taxon>Eukaryota</taxon>
        <taxon>Fungi</taxon>
        <taxon>Dikarya</taxon>
        <taxon>Basidiomycota</taxon>
        <taxon>Agaricomycotina</taxon>
        <taxon>Agaricomycetes</taxon>
        <taxon>Agaricomycetidae</taxon>
        <taxon>Agaricales</taxon>
        <taxon>Agaricineae</taxon>
        <taxon>Hymenogastraceae</taxon>
        <taxon>Hebeloma</taxon>
    </lineage>
</organism>
<sequence>MDTKPTLGDGEIVPMRQADVWKASHTWYDAFVNDPQLYTSGCRTISSGQQGRVHVPIIIMDSRQDGAHH</sequence>
<dbReference type="HOGENOM" id="CLU_2776208_0_0_1"/>